<evidence type="ECO:0000313" key="6">
    <source>
        <dbReference type="EMBL" id="CAE0723494.1"/>
    </source>
</evidence>
<proteinExistence type="predicted"/>
<dbReference type="PANTHER" id="PTHR35213:SF3">
    <property type="entry name" value="MYB-LIKE DOMAIN-CONTAINING PROTEIN"/>
    <property type="match status" value="1"/>
</dbReference>
<evidence type="ECO:0000256" key="1">
    <source>
        <dbReference type="ARBA" id="ARBA00023015"/>
    </source>
</evidence>
<gene>
    <name evidence="6" type="ORF">PAUS00366_LOCUS16250</name>
</gene>
<evidence type="ECO:0000256" key="3">
    <source>
        <dbReference type="SAM" id="Coils"/>
    </source>
</evidence>
<feature type="compositionally biased region" description="Basic residues" evidence="4">
    <location>
        <begin position="116"/>
        <end position="129"/>
    </location>
</feature>
<name>A0A7S4AQT7_9STRA</name>
<dbReference type="AlphaFoldDB" id="A0A7S4AQT7"/>
<feature type="domain" description="Transcription factor MYC/MYB N-terminal" evidence="5">
    <location>
        <begin position="519"/>
        <end position="622"/>
    </location>
</feature>
<evidence type="ECO:0000256" key="4">
    <source>
        <dbReference type="SAM" id="MobiDB-lite"/>
    </source>
</evidence>
<feature type="region of interest" description="Disordered" evidence="4">
    <location>
        <begin position="857"/>
        <end position="876"/>
    </location>
</feature>
<dbReference type="InterPro" id="IPR025610">
    <property type="entry name" value="MYC/MYB_N"/>
</dbReference>
<dbReference type="Pfam" id="PF14215">
    <property type="entry name" value="bHLH-MYC_N"/>
    <property type="match status" value="1"/>
</dbReference>
<accession>A0A7S4AQT7</accession>
<dbReference type="EMBL" id="HBIX01023439">
    <property type="protein sequence ID" value="CAE0723494.1"/>
    <property type="molecule type" value="Transcribed_RNA"/>
</dbReference>
<keyword evidence="3" id="KW-0175">Coiled coil</keyword>
<dbReference type="PANTHER" id="PTHR35213">
    <property type="entry name" value="RING-TYPE DOMAIN-CONTAINING PROTEIN-RELATED"/>
    <property type="match status" value="1"/>
</dbReference>
<keyword evidence="2" id="KW-0804">Transcription</keyword>
<feature type="region of interest" description="Disordered" evidence="4">
    <location>
        <begin position="111"/>
        <end position="133"/>
    </location>
</feature>
<feature type="coiled-coil region" evidence="3">
    <location>
        <begin position="288"/>
        <end position="315"/>
    </location>
</feature>
<protein>
    <recommendedName>
        <fullName evidence="5">Transcription factor MYC/MYB N-terminal domain-containing protein</fullName>
    </recommendedName>
</protein>
<feature type="region of interest" description="Disordered" evidence="4">
    <location>
        <begin position="888"/>
        <end position="910"/>
    </location>
</feature>
<keyword evidence="1" id="KW-0805">Transcription regulation</keyword>
<evidence type="ECO:0000259" key="5">
    <source>
        <dbReference type="Pfam" id="PF14215"/>
    </source>
</evidence>
<sequence length="910" mass="101477">MIQIDIPYPPSSEKMNTCSTSCKLCNHPGSDLRLLGCGCTIHARCIPMSLILDTQEGTKKHGESILPAANECLNSTCSICQSGTVSGIFIEPLCFNDVERAIALKKNEIPQGTNKNRYHSQPKQQSRKHARDEDIEIEAESPYLLLSNGKSSISCSGPSRGQQRTGRWTHEESALVDFLVTTFDQGLLPLPHGIKLNEFLGDVLLCKSSRLTKKMKNAKLSTRTFVLGKPSTQFSTREREQLSMLQKSFLSSLSSESTRLTLQLNLTKQWRTHFYNVCLQIGYPHVQDKAWNASLQELEKRASRAEEVVRRLRRRKMGLSSPFDNPMRTFVNPNPVFDLIKVDQSKSQPTTTDIDINPSISRASIVSNEHKLRTISSGSGEEEALNINYDDGRFPPSRQRALSTDISISSIGYNKGRDRSFSEDFEKMLDVLITDEATDDHNISTAKTPTSEKKTCIPSAPASNFCKSLLDAFVTYIEKRNMPFQHLDLWVPSFSTGDLSGLSKSVDVDQLHLHHAGHTCRRDVSNDLAHMLHEFGVYSSYFSFEPGKGLPGRVYSTGVASWECAVHRKNSNDFGRVEGAELYGIKTALAIPLNTAMVGRIVVLIYSCENVPEDVSLSREIASELTKYSLEPKWKLVLDSGASSSTPTTTRSSQQLMVSIPEHETKKFSSFTDENILGTNGTTVNSVKYEPKVLRNVPTTIKSSQIPMVCIDHSAKGSSQSAHDGIQTTNYEQTASKASHNPTKVVFCDVEECTEDHELATFLLKNMPAARDSVAEGLISSSNDEKTLRPYFFSFRLLLLRPSSERTSRENEIIQILKKSFSSYLRDNCREGIELAKLLVKDWVCLKSTYSFQEITTQHNEPSKPEGGLLPVTPTLPMHTESMPMKLYKPIPPQQNAERGLSSDFHGSNS</sequence>
<reference evidence="6" key="1">
    <citation type="submission" date="2021-01" db="EMBL/GenBank/DDBJ databases">
        <authorList>
            <person name="Corre E."/>
            <person name="Pelletier E."/>
            <person name="Niang G."/>
            <person name="Scheremetjew M."/>
            <person name="Finn R."/>
            <person name="Kale V."/>
            <person name="Holt S."/>
            <person name="Cochrane G."/>
            <person name="Meng A."/>
            <person name="Brown T."/>
            <person name="Cohen L."/>
        </authorList>
    </citation>
    <scope>NUCLEOTIDE SEQUENCE</scope>
    <source>
        <strain evidence="6">10249 10 AB</strain>
    </source>
</reference>
<organism evidence="6">
    <name type="scientific">Pseudo-nitzschia australis</name>
    <dbReference type="NCBI Taxonomy" id="44445"/>
    <lineage>
        <taxon>Eukaryota</taxon>
        <taxon>Sar</taxon>
        <taxon>Stramenopiles</taxon>
        <taxon>Ochrophyta</taxon>
        <taxon>Bacillariophyta</taxon>
        <taxon>Bacillariophyceae</taxon>
        <taxon>Bacillariophycidae</taxon>
        <taxon>Bacillariales</taxon>
        <taxon>Bacillariaceae</taxon>
        <taxon>Pseudo-nitzschia</taxon>
    </lineage>
</organism>
<evidence type="ECO:0000256" key="2">
    <source>
        <dbReference type="ARBA" id="ARBA00023163"/>
    </source>
</evidence>